<organism evidence="14 15">
    <name type="scientific">Leptobrachium leishanense</name>
    <name type="common">Leishan spiny toad</name>
    <dbReference type="NCBI Taxonomy" id="445787"/>
    <lineage>
        <taxon>Eukaryota</taxon>
        <taxon>Metazoa</taxon>
        <taxon>Chordata</taxon>
        <taxon>Craniata</taxon>
        <taxon>Vertebrata</taxon>
        <taxon>Euteleostomi</taxon>
        <taxon>Amphibia</taxon>
        <taxon>Batrachia</taxon>
        <taxon>Anura</taxon>
        <taxon>Pelobatoidea</taxon>
        <taxon>Megophryidae</taxon>
        <taxon>Leptobrachium</taxon>
    </lineage>
</organism>
<reference evidence="14" key="2">
    <citation type="submission" date="2025-09" db="UniProtKB">
        <authorList>
            <consortium name="Ensembl"/>
        </authorList>
    </citation>
    <scope>IDENTIFICATION</scope>
</reference>
<dbReference type="GO" id="GO:0008270">
    <property type="term" value="F:zinc ion binding"/>
    <property type="evidence" value="ECO:0007669"/>
    <property type="project" value="UniProtKB-KW"/>
</dbReference>
<dbReference type="SUPFAM" id="SSF57667">
    <property type="entry name" value="beta-beta-alpha zinc fingers"/>
    <property type="match status" value="2"/>
</dbReference>
<evidence type="ECO:0000256" key="2">
    <source>
        <dbReference type="ARBA" id="ARBA00006991"/>
    </source>
</evidence>
<dbReference type="GO" id="GO:0000785">
    <property type="term" value="C:chromatin"/>
    <property type="evidence" value="ECO:0007669"/>
    <property type="project" value="TreeGrafter"/>
</dbReference>
<dbReference type="GO" id="GO:0000978">
    <property type="term" value="F:RNA polymerase II cis-regulatory region sequence-specific DNA binding"/>
    <property type="evidence" value="ECO:0007669"/>
    <property type="project" value="TreeGrafter"/>
</dbReference>
<keyword evidence="8" id="KW-0238">DNA-binding</keyword>
<evidence type="ECO:0000256" key="12">
    <source>
        <dbReference type="SAM" id="MobiDB-lite"/>
    </source>
</evidence>
<dbReference type="GO" id="GO:0031519">
    <property type="term" value="C:PcG protein complex"/>
    <property type="evidence" value="ECO:0007669"/>
    <property type="project" value="TreeGrafter"/>
</dbReference>
<dbReference type="Gene3D" id="3.30.160.60">
    <property type="entry name" value="Classic Zinc Finger"/>
    <property type="match status" value="4"/>
</dbReference>
<evidence type="ECO:0000256" key="3">
    <source>
        <dbReference type="ARBA" id="ARBA00022723"/>
    </source>
</evidence>
<dbReference type="FunFam" id="3.30.160.60:FF:000739">
    <property type="entry name" value="Zgc:171418 protein"/>
    <property type="match status" value="1"/>
</dbReference>
<keyword evidence="15" id="KW-1185">Reference proteome</keyword>
<keyword evidence="6" id="KW-0862">Zinc</keyword>
<feature type="domain" description="C2H2-type" evidence="13">
    <location>
        <begin position="322"/>
        <end position="349"/>
    </location>
</feature>
<dbReference type="Ensembl" id="ENSLLET00000019236.1">
    <property type="protein sequence ID" value="ENSLLEP00000018508.1"/>
    <property type="gene ID" value="ENSLLEG00000011779.1"/>
</dbReference>
<dbReference type="PANTHER" id="PTHR14003:SF19">
    <property type="entry name" value="YY2 TRANSCRIPTION FACTOR"/>
    <property type="match status" value="1"/>
</dbReference>
<feature type="domain" description="C2H2-type" evidence="13">
    <location>
        <begin position="266"/>
        <end position="293"/>
    </location>
</feature>
<dbReference type="FunFam" id="3.30.160.60:FF:000624">
    <property type="entry name" value="zinc finger protein 697"/>
    <property type="match status" value="1"/>
</dbReference>
<dbReference type="PROSITE" id="PS00028">
    <property type="entry name" value="ZINC_FINGER_C2H2_1"/>
    <property type="match status" value="4"/>
</dbReference>
<evidence type="ECO:0000256" key="7">
    <source>
        <dbReference type="ARBA" id="ARBA00023015"/>
    </source>
</evidence>
<keyword evidence="4" id="KW-0677">Repeat</keyword>
<evidence type="ECO:0000256" key="11">
    <source>
        <dbReference type="PROSITE-ProRule" id="PRU00042"/>
    </source>
</evidence>
<evidence type="ECO:0000256" key="4">
    <source>
        <dbReference type="ARBA" id="ARBA00022737"/>
    </source>
</evidence>
<reference evidence="14" key="1">
    <citation type="submission" date="2025-08" db="UniProtKB">
        <authorList>
            <consortium name="Ensembl"/>
        </authorList>
    </citation>
    <scope>IDENTIFICATION</scope>
</reference>
<protein>
    <recommendedName>
        <fullName evidence="13">C2H2-type domain-containing protein</fullName>
    </recommendedName>
</protein>
<dbReference type="InterPro" id="IPR013087">
    <property type="entry name" value="Znf_C2H2_type"/>
</dbReference>
<dbReference type="GO" id="GO:0000981">
    <property type="term" value="F:DNA-binding transcription factor activity, RNA polymerase II-specific"/>
    <property type="evidence" value="ECO:0007669"/>
    <property type="project" value="TreeGrafter"/>
</dbReference>
<evidence type="ECO:0000313" key="14">
    <source>
        <dbReference type="Ensembl" id="ENSLLEP00000018508.1"/>
    </source>
</evidence>
<keyword evidence="10" id="KW-0539">Nucleus</keyword>
<dbReference type="Pfam" id="PF00096">
    <property type="entry name" value="zf-C2H2"/>
    <property type="match status" value="4"/>
</dbReference>
<comment type="subcellular location">
    <subcellularLocation>
        <location evidence="1">Nucleus</location>
    </subcellularLocation>
</comment>
<dbReference type="GO" id="GO:0005667">
    <property type="term" value="C:transcription regulator complex"/>
    <property type="evidence" value="ECO:0007669"/>
    <property type="project" value="TreeGrafter"/>
</dbReference>
<evidence type="ECO:0000256" key="9">
    <source>
        <dbReference type="ARBA" id="ARBA00023163"/>
    </source>
</evidence>
<keyword evidence="5 11" id="KW-0863">Zinc-finger</keyword>
<dbReference type="PANTHER" id="PTHR14003">
    <property type="entry name" value="TRANSCRIPTIONAL REPRESSOR PROTEIN YY"/>
    <property type="match status" value="1"/>
</dbReference>
<feature type="domain" description="C2H2-type" evidence="13">
    <location>
        <begin position="294"/>
        <end position="321"/>
    </location>
</feature>
<accession>A0A8C5MUP8</accession>
<name>A0A8C5MUP8_9ANUR</name>
<keyword evidence="9" id="KW-0804">Transcription</keyword>
<dbReference type="Proteomes" id="UP000694569">
    <property type="component" value="Unplaced"/>
</dbReference>
<feature type="region of interest" description="Disordered" evidence="12">
    <location>
        <begin position="188"/>
        <end position="207"/>
    </location>
</feature>
<feature type="domain" description="C2H2-type" evidence="13">
    <location>
        <begin position="350"/>
        <end position="377"/>
    </location>
</feature>
<comment type="similarity">
    <text evidence="2">Belongs to the krueppel C2H2-type zinc-finger protein family.</text>
</comment>
<evidence type="ECO:0000256" key="5">
    <source>
        <dbReference type="ARBA" id="ARBA00022771"/>
    </source>
</evidence>
<proteinExistence type="inferred from homology"/>
<evidence type="ECO:0000256" key="6">
    <source>
        <dbReference type="ARBA" id="ARBA00022833"/>
    </source>
</evidence>
<sequence length="397" mass="44495">MCAWNACLMKTRYNNIVGGDKRNFQTNGTVVFFFFKQDCLMDQKSFIGTCRKEVLIEGQSSVPVVLCVLSPVRRQIRLVNPERRSSLRVLGVSGLLSGPGRSWQKVSHSSCPHTTWKGGSREKKKQESKALQLQPGGHLLGVQQESEMSAQNNFEVTASFFEENLVKPLSVKQEEVIKAETLDTKENVKETENSGLSRGTVQKVDPHTDMLGNADITNSVSCGSELSQTHTSHIRTKTFPHPESDRCLSRSASLGTQKRVCAGEKFVCSKCGKCFRTKCNLTVHERIHTGERPFACSDCEKCFITKGNLTVHERIHTGERPFACSECGKGFKRKGTLTEHERIHSGEKMFACSECEKCFRTTSGLTRHVRIHTGEKRCLHVLNVRNVLEQQVVLLDM</sequence>
<dbReference type="GeneTree" id="ENSGT01150000286918"/>
<evidence type="ECO:0000256" key="8">
    <source>
        <dbReference type="ARBA" id="ARBA00023125"/>
    </source>
</evidence>
<dbReference type="PROSITE" id="PS50157">
    <property type="entry name" value="ZINC_FINGER_C2H2_2"/>
    <property type="match status" value="4"/>
</dbReference>
<feature type="compositionally biased region" description="Polar residues" evidence="12">
    <location>
        <begin position="104"/>
        <end position="113"/>
    </location>
</feature>
<dbReference type="InterPro" id="IPR036236">
    <property type="entry name" value="Znf_C2H2_sf"/>
</dbReference>
<dbReference type="AlphaFoldDB" id="A0A8C5MUP8"/>
<feature type="region of interest" description="Disordered" evidence="12">
    <location>
        <begin position="99"/>
        <end position="136"/>
    </location>
</feature>
<dbReference type="FunFam" id="3.30.160.60:FF:001270">
    <property type="entry name" value="zinc finger protein 583 isoform X1"/>
    <property type="match status" value="1"/>
</dbReference>
<evidence type="ECO:0000256" key="10">
    <source>
        <dbReference type="ARBA" id="ARBA00023242"/>
    </source>
</evidence>
<keyword evidence="3" id="KW-0479">Metal-binding</keyword>
<keyword evidence="7" id="KW-0805">Transcription regulation</keyword>
<evidence type="ECO:0000256" key="1">
    <source>
        <dbReference type="ARBA" id="ARBA00004123"/>
    </source>
</evidence>
<dbReference type="FunFam" id="3.30.160.60:FF:000608">
    <property type="entry name" value="zinc finger protein 286A isoform X1"/>
    <property type="match status" value="1"/>
</dbReference>
<evidence type="ECO:0000313" key="15">
    <source>
        <dbReference type="Proteomes" id="UP000694569"/>
    </source>
</evidence>
<dbReference type="SMART" id="SM00355">
    <property type="entry name" value="ZnF_C2H2"/>
    <property type="match status" value="4"/>
</dbReference>
<evidence type="ECO:0000259" key="13">
    <source>
        <dbReference type="PROSITE" id="PS50157"/>
    </source>
</evidence>
<feature type="compositionally biased region" description="Basic and acidic residues" evidence="12">
    <location>
        <begin position="119"/>
        <end position="128"/>
    </location>
</feature>